<evidence type="ECO:0000259" key="7">
    <source>
        <dbReference type="Pfam" id="PF17146"/>
    </source>
</evidence>
<feature type="region of interest" description="Disordered" evidence="5">
    <location>
        <begin position="16"/>
        <end position="40"/>
    </location>
</feature>
<dbReference type="InterPro" id="IPR033411">
    <property type="entry name" value="Ribonuclease_PIN"/>
</dbReference>
<feature type="region of interest" description="Disordered" evidence="5">
    <location>
        <begin position="233"/>
        <end position="280"/>
    </location>
</feature>
<feature type="region of interest" description="Disordered" evidence="5">
    <location>
        <begin position="297"/>
        <end position="382"/>
    </location>
</feature>
<dbReference type="Pfam" id="PF17146">
    <property type="entry name" value="PIN_6"/>
    <property type="match status" value="1"/>
</dbReference>
<dbReference type="GO" id="GO:0030490">
    <property type="term" value="P:maturation of SSU-rRNA"/>
    <property type="evidence" value="ECO:0007669"/>
    <property type="project" value="TreeGrafter"/>
</dbReference>
<dbReference type="GO" id="GO:0031981">
    <property type="term" value="C:nuclear lumen"/>
    <property type="evidence" value="ECO:0007669"/>
    <property type="project" value="UniProtKB-ARBA"/>
</dbReference>
<feature type="compositionally biased region" description="Polar residues" evidence="5">
    <location>
        <begin position="303"/>
        <end position="313"/>
    </location>
</feature>
<keyword evidence="9" id="KW-1185">Reference proteome</keyword>
<keyword evidence="4" id="KW-0378">Hydrolase</keyword>
<keyword evidence="2" id="KW-0540">Nuclease</keyword>
<comment type="similarity">
    <text evidence="1">Belongs to the NOB1 family.</text>
</comment>
<sequence length="864" mass="93719">MEAWPPLAPAAGDAAFPPLAPAAGDAPFPPPPPAAAAAAGGAAPWAWGDAATARRETVAKESAAQAVSRIVSSCADSGGVAVAVVDANAVISGGAALATTAGRLVTVPEVLEEVRDAAARRRLALLPTPVETVEPAPEFVKKVVKFARETGDLQTLSDVDMKIIALAYMLEAEIHGTSHLREHPPPLHVVSVRSLKEAPLPGWGNNVPNLAEWEALDKMSEAQGDLSSRILPLKDLENQQIPTSETNSVSETQGTEEFQPSKRDACIPWEDDENNEGWFPAVSRTTHRKYLRRKARRDALKGSEQSFDTSSIAPSVDDDNDLSENGLDQVDNPSVVPEKTRSNTDMLQSQEENEPKVAGDNFHSDQLSNGENGVGNAGTVEGRDATDACTEQLGNLDVKSETEESLEASFVDDESSEQSWALRSLSESTVACVTSDYAMQNVILQIGLRLLAPGGMQIRQLHRWVLRCHACYKVTQEIGKIFCPKCGNGGTLRKVSVTVGENGITMASRRPRVTLRGTKFSLPMPQGGRSAVINNPILREDQLPSKVLHPKSKKSNKLGDDFLGAEDIFTHSGEKKVELKPPEENEPKIAGDNFHSDQLSNGENGVGNAGTVEGRDATDACTEQLGNLDVKSETEESLEAPLFVDDESSEQSWALRSLSESTVACVTSDYAMQNVILQIGLRLLAPGGMQIRQLHRWVLRCHACYKCGNGGTLRKVSVTVGENGISMASRRPRVTLRGTKFSLPMPQGGRSAVINNPILREDQLPSKVLHPKSKKSNKLGDDFLGAEDIFTHSGEKKVELKPPREKQSVPQTSSVGECGECLRLRACELYRVFQHLCKVYFEKNIYVRLCFITIIILRKYLKPG</sequence>
<dbReference type="GO" id="GO:0004521">
    <property type="term" value="F:RNA endonuclease activity"/>
    <property type="evidence" value="ECO:0007669"/>
    <property type="project" value="UniProtKB-ARBA"/>
</dbReference>
<dbReference type="GO" id="GO:0030688">
    <property type="term" value="C:preribosome, small subunit precursor"/>
    <property type="evidence" value="ECO:0007669"/>
    <property type="project" value="TreeGrafter"/>
</dbReference>
<evidence type="ECO:0000313" key="8">
    <source>
        <dbReference type="EMBL" id="KAK1614001.1"/>
    </source>
</evidence>
<accession>A0AAD8VQH4</accession>
<evidence type="ECO:0000256" key="4">
    <source>
        <dbReference type="ARBA" id="ARBA00022801"/>
    </source>
</evidence>
<dbReference type="Gene3D" id="6.20.210.10">
    <property type="entry name" value="Nin one binding (NOB1), Zn-ribbon-like"/>
    <property type="match status" value="2"/>
</dbReference>
<dbReference type="EMBL" id="JAUUTY010000006">
    <property type="protein sequence ID" value="KAK1614001.1"/>
    <property type="molecule type" value="Genomic_DNA"/>
</dbReference>
<dbReference type="Gene3D" id="3.40.50.1010">
    <property type="entry name" value="5'-nuclease"/>
    <property type="match status" value="1"/>
</dbReference>
<reference evidence="8" key="1">
    <citation type="submission" date="2023-07" db="EMBL/GenBank/DDBJ databases">
        <title>A chromosome-level genome assembly of Lolium multiflorum.</title>
        <authorList>
            <person name="Chen Y."/>
            <person name="Copetti D."/>
            <person name="Kolliker R."/>
            <person name="Studer B."/>
        </authorList>
    </citation>
    <scope>NUCLEOTIDE SEQUENCE</scope>
    <source>
        <strain evidence="8">02402/16</strain>
        <tissue evidence="8">Leaf</tissue>
    </source>
</reference>
<feature type="compositionally biased region" description="Low complexity" evidence="5">
    <location>
        <begin position="16"/>
        <end position="26"/>
    </location>
</feature>
<feature type="domain" description="Nin one binding (NOB1) Zn-ribbon-like" evidence="6">
    <location>
        <begin position="458"/>
        <end position="528"/>
    </location>
</feature>
<dbReference type="FunFam" id="3.40.50.1010:FF:000020">
    <property type="entry name" value="20S-pre-rRNA D-site endonuclease NOB1"/>
    <property type="match status" value="1"/>
</dbReference>
<evidence type="ECO:0000256" key="5">
    <source>
        <dbReference type="SAM" id="MobiDB-lite"/>
    </source>
</evidence>
<dbReference type="SUPFAM" id="SSF144206">
    <property type="entry name" value="NOB1 zinc finger-like"/>
    <property type="match status" value="2"/>
</dbReference>
<dbReference type="GO" id="GO:0005737">
    <property type="term" value="C:cytoplasm"/>
    <property type="evidence" value="ECO:0007669"/>
    <property type="project" value="UniProtKB-ARBA"/>
</dbReference>
<proteinExistence type="inferred from homology"/>
<dbReference type="AlphaFoldDB" id="A0AAD8VQH4"/>
<dbReference type="InterPro" id="IPR014881">
    <property type="entry name" value="NOB1_Zn-bd"/>
</dbReference>
<evidence type="ECO:0000256" key="2">
    <source>
        <dbReference type="ARBA" id="ARBA00022722"/>
    </source>
</evidence>
<organism evidence="8 9">
    <name type="scientific">Lolium multiflorum</name>
    <name type="common">Italian ryegrass</name>
    <name type="synonym">Lolium perenne subsp. multiflorum</name>
    <dbReference type="NCBI Taxonomy" id="4521"/>
    <lineage>
        <taxon>Eukaryota</taxon>
        <taxon>Viridiplantae</taxon>
        <taxon>Streptophyta</taxon>
        <taxon>Embryophyta</taxon>
        <taxon>Tracheophyta</taxon>
        <taxon>Spermatophyta</taxon>
        <taxon>Magnoliopsida</taxon>
        <taxon>Liliopsida</taxon>
        <taxon>Poales</taxon>
        <taxon>Poaceae</taxon>
        <taxon>BOP clade</taxon>
        <taxon>Pooideae</taxon>
        <taxon>Poodae</taxon>
        <taxon>Poeae</taxon>
        <taxon>Poeae Chloroplast Group 2 (Poeae type)</taxon>
        <taxon>Loliodinae</taxon>
        <taxon>Loliinae</taxon>
        <taxon>Lolium</taxon>
    </lineage>
</organism>
<dbReference type="GO" id="GO:0046872">
    <property type="term" value="F:metal ion binding"/>
    <property type="evidence" value="ECO:0007669"/>
    <property type="project" value="UniProtKB-KW"/>
</dbReference>
<dbReference type="InterPro" id="IPR039907">
    <property type="entry name" value="NOB1"/>
</dbReference>
<dbReference type="PANTHER" id="PTHR12814:SF2">
    <property type="entry name" value="RNA-BINDING PROTEIN NOB1"/>
    <property type="match status" value="1"/>
</dbReference>
<dbReference type="Proteomes" id="UP001231189">
    <property type="component" value="Unassembled WGS sequence"/>
</dbReference>
<dbReference type="GO" id="GO:0016787">
    <property type="term" value="F:hydrolase activity"/>
    <property type="evidence" value="ECO:0007669"/>
    <property type="project" value="UniProtKB-KW"/>
</dbReference>
<name>A0AAD8VQH4_LOLMU</name>
<dbReference type="Pfam" id="PF08772">
    <property type="entry name" value="Zn_ribbon_NOB1"/>
    <property type="match status" value="2"/>
</dbReference>
<gene>
    <name evidence="8" type="ORF">QYE76_019518</name>
</gene>
<evidence type="ECO:0000256" key="3">
    <source>
        <dbReference type="ARBA" id="ARBA00022723"/>
    </source>
</evidence>
<protein>
    <submittedName>
        <fullName evidence="8">Uncharacterized protein</fullName>
    </submittedName>
</protein>
<feature type="compositionally biased region" description="Polar residues" evidence="5">
    <location>
        <begin position="238"/>
        <end position="258"/>
    </location>
</feature>
<keyword evidence="3" id="KW-0479">Metal-binding</keyword>
<evidence type="ECO:0000256" key="1">
    <source>
        <dbReference type="ARBA" id="ARBA00005858"/>
    </source>
</evidence>
<dbReference type="CDD" id="cd09876">
    <property type="entry name" value="PIN_Nob1-like"/>
    <property type="match status" value="1"/>
</dbReference>
<comment type="caution">
    <text evidence="8">The sequence shown here is derived from an EMBL/GenBank/DDBJ whole genome shotgun (WGS) entry which is preliminary data.</text>
</comment>
<evidence type="ECO:0000259" key="6">
    <source>
        <dbReference type="Pfam" id="PF08772"/>
    </source>
</evidence>
<feature type="domain" description="Ribonuclease PIN" evidence="7">
    <location>
        <begin position="84"/>
        <end position="170"/>
    </location>
</feature>
<evidence type="ECO:0000313" key="9">
    <source>
        <dbReference type="Proteomes" id="UP001231189"/>
    </source>
</evidence>
<dbReference type="PANTHER" id="PTHR12814">
    <property type="entry name" value="RNA-BINDING PROTEIN NOB1"/>
    <property type="match status" value="1"/>
</dbReference>
<dbReference type="InterPro" id="IPR036283">
    <property type="entry name" value="NOB1_Zf-like_sf"/>
</dbReference>
<feature type="domain" description="Nin one binding (NOB1) Zn-ribbon-like" evidence="6">
    <location>
        <begin position="691"/>
        <end position="749"/>
    </location>
</feature>